<accession>A0ABP8WT68</accession>
<gene>
    <name evidence="1" type="ORF">GCM10023198_10740</name>
</gene>
<keyword evidence="2" id="KW-1185">Reference proteome</keyword>
<name>A0ABP8WT68_9MICO</name>
<organism evidence="1 2">
    <name type="scientific">Promicromonospora umidemergens</name>
    <dbReference type="NCBI Taxonomy" id="629679"/>
    <lineage>
        <taxon>Bacteria</taxon>
        <taxon>Bacillati</taxon>
        <taxon>Actinomycetota</taxon>
        <taxon>Actinomycetes</taxon>
        <taxon>Micrococcales</taxon>
        <taxon>Promicromonosporaceae</taxon>
        <taxon>Promicromonospora</taxon>
    </lineage>
</organism>
<dbReference type="Proteomes" id="UP001500843">
    <property type="component" value="Unassembled WGS sequence"/>
</dbReference>
<protein>
    <submittedName>
        <fullName evidence="1">Uncharacterized protein</fullName>
    </submittedName>
</protein>
<proteinExistence type="predicted"/>
<sequence length="267" mass="27758">MATVSPAGVPLRSARQASMTWVRLESCEPDRKPDRERRPDGDPARQVRLAELVLTMLGGSASLAETAPGFGDPFDRVRACEHLAGLDLNDTWAPSYLPHVEPSEPVRDAWTPPGGLVDEIAGGAVDLGADGLITVLGAHRLGAAEEAVRSVRPGEQTTVVVVTTDPAETSNLVRLRVSDVAGSLRRVFGAGPWQHVRLVIDDGALAASAIGLSKAGDDAQAAVRVQDGLITARAYGLGAAYVVATADPDAGTTGRAHGQASPSARVK</sequence>
<evidence type="ECO:0000313" key="2">
    <source>
        <dbReference type="Proteomes" id="UP001500843"/>
    </source>
</evidence>
<dbReference type="EMBL" id="BAABHM010000006">
    <property type="protein sequence ID" value="GAA4693155.1"/>
    <property type="molecule type" value="Genomic_DNA"/>
</dbReference>
<comment type="caution">
    <text evidence="1">The sequence shown here is derived from an EMBL/GenBank/DDBJ whole genome shotgun (WGS) entry which is preliminary data.</text>
</comment>
<evidence type="ECO:0000313" key="1">
    <source>
        <dbReference type="EMBL" id="GAA4693155.1"/>
    </source>
</evidence>
<reference evidence="2" key="1">
    <citation type="journal article" date="2019" name="Int. J. Syst. Evol. Microbiol.">
        <title>The Global Catalogue of Microorganisms (GCM) 10K type strain sequencing project: providing services to taxonomists for standard genome sequencing and annotation.</title>
        <authorList>
            <consortium name="The Broad Institute Genomics Platform"/>
            <consortium name="The Broad Institute Genome Sequencing Center for Infectious Disease"/>
            <person name="Wu L."/>
            <person name="Ma J."/>
        </authorList>
    </citation>
    <scope>NUCLEOTIDE SEQUENCE [LARGE SCALE GENOMIC DNA]</scope>
    <source>
        <strain evidence="2">JCM 17975</strain>
    </source>
</reference>